<reference evidence="6 7" key="1">
    <citation type="submission" date="2022-09" db="EMBL/GenBank/DDBJ databases">
        <authorList>
            <person name="Palmer J.M."/>
        </authorList>
    </citation>
    <scope>NUCLEOTIDE SEQUENCE [LARGE SCALE GENOMIC DNA]</scope>
    <source>
        <strain evidence="6 7">DSM 7382</strain>
    </source>
</reference>
<keyword evidence="3" id="KW-0862">Zinc</keyword>
<dbReference type="PROSITE" id="PS01360">
    <property type="entry name" value="ZF_MYND_1"/>
    <property type="match status" value="1"/>
</dbReference>
<evidence type="ECO:0000313" key="7">
    <source>
        <dbReference type="Proteomes" id="UP001385951"/>
    </source>
</evidence>
<accession>A0AAW0G1F6</accession>
<organism evidence="6 7">
    <name type="scientific">Cerrena zonata</name>
    <dbReference type="NCBI Taxonomy" id="2478898"/>
    <lineage>
        <taxon>Eukaryota</taxon>
        <taxon>Fungi</taxon>
        <taxon>Dikarya</taxon>
        <taxon>Basidiomycota</taxon>
        <taxon>Agaricomycotina</taxon>
        <taxon>Agaricomycetes</taxon>
        <taxon>Polyporales</taxon>
        <taxon>Cerrenaceae</taxon>
        <taxon>Cerrena</taxon>
    </lineage>
</organism>
<keyword evidence="2 4" id="KW-0863">Zinc-finger</keyword>
<evidence type="ECO:0000256" key="1">
    <source>
        <dbReference type="ARBA" id="ARBA00022723"/>
    </source>
</evidence>
<sequence>MLKVFAENFGSQFGIKSKAPGVASRNPASDPIGRERQDAMQCQNCFRSQFDGAKLHRCSGCKIEFYCSRECQKEAWQGHKVKCKLNQRVALLEPEQRDSHTLLRAFCTKHRPTITVAAACALKLYQSPELSLTHVAQIHVYTRKASKRTETAFYAVEIDITPIDDFPKEMAEELKGQMATARAKCVKVGGEGLLYVLVQCLDTSVANMIGSGFTQETILEEYEENWKEVALKRLNEGIML</sequence>
<dbReference type="Pfam" id="PF01753">
    <property type="entry name" value="zf-MYND"/>
    <property type="match status" value="1"/>
</dbReference>
<comment type="caution">
    <text evidence="6">The sequence shown here is derived from an EMBL/GenBank/DDBJ whole genome shotgun (WGS) entry which is preliminary data.</text>
</comment>
<evidence type="ECO:0000256" key="4">
    <source>
        <dbReference type="PROSITE-ProRule" id="PRU00134"/>
    </source>
</evidence>
<evidence type="ECO:0000256" key="2">
    <source>
        <dbReference type="ARBA" id="ARBA00022771"/>
    </source>
</evidence>
<keyword evidence="7" id="KW-1185">Reference proteome</keyword>
<proteinExistence type="predicted"/>
<dbReference type="InterPro" id="IPR002893">
    <property type="entry name" value="Znf_MYND"/>
</dbReference>
<dbReference type="GO" id="GO:0008270">
    <property type="term" value="F:zinc ion binding"/>
    <property type="evidence" value="ECO:0007669"/>
    <property type="project" value="UniProtKB-KW"/>
</dbReference>
<dbReference type="PROSITE" id="PS50865">
    <property type="entry name" value="ZF_MYND_2"/>
    <property type="match status" value="1"/>
</dbReference>
<name>A0AAW0G1F6_9APHY</name>
<feature type="domain" description="MYND-type" evidence="5">
    <location>
        <begin position="42"/>
        <end position="83"/>
    </location>
</feature>
<dbReference type="AlphaFoldDB" id="A0AAW0G1F6"/>
<evidence type="ECO:0000256" key="3">
    <source>
        <dbReference type="ARBA" id="ARBA00022833"/>
    </source>
</evidence>
<dbReference type="SUPFAM" id="SSF144232">
    <property type="entry name" value="HIT/MYND zinc finger-like"/>
    <property type="match status" value="1"/>
</dbReference>
<dbReference type="Gene3D" id="6.10.140.2220">
    <property type="match status" value="1"/>
</dbReference>
<protein>
    <recommendedName>
        <fullName evidence="5">MYND-type domain-containing protein</fullName>
    </recommendedName>
</protein>
<evidence type="ECO:0000313" key="6">
    <source>
        <dbReference type="EMBL" id="KAK7684950.1"/>
    </source>
</evidence>
<dbReference type="Proteomes" id="UP001385951">
    <property type="component" value="Unassembled WGS sequence"/>
</dbReference>
<gene>
    <name evidence="6" type="ORF">QCA50_011785</name>
</gene>
<keyword evidence="1" id="KW-0479">Metal-binding</keyword>
<dbReference type="EMBL" id="JASBNA010000022">
    <property type="protein sequence ID" value="KAK7684950.1"/>
    <property type="molecule type" value="Genomic_DNA"/>
</dbReference>
<evidence type="ECO:0000259" key="5">
    <source>
        <dbReference type="PROSITE" id="PS50865"/>
    </source>
</evidence>